<sequence length="61" mass="7098">MNNDNIWEHNVYQTLISFLINIQVLSITELNVVSIGKEFSTKERIFNNKVGSLKLFNNISR</sequence>
<protein>
    <submittedName>
        <fullName evidence="1">Kinesin-like protein</fullName>
    </submittedName>
</protein>
<gene>
    <name evidence="1" type="ORF">mv_R430</name>
</gene>
<organism evidence="1">
    <name type="scientific">Moumouvirus sp. 'Monve'</name>
    <dbReference type="NCBI Taxonomy" id="1128131"/>
    <lineage>
        <taxon>Viruses</taxon>
        <taxon>Varidnaviria</taxon>
        <taxon>Bamfordvirae</taxon>
        <taxon>Nucleocytoviricota</taxon>
        <taxon>Megaviricetes</taxon>
        <taxon>Imitervirales</taxon>
        <taxon>Mimiviridae</taxon>
        <taxon>Megamimivirinae</taxon>
        <taxon>Moumouvirus</taxon>
    </lineage>
</organism>
<reference evidence="1" key="1">
    <citation type="submission" date="2011-10" db="EMBL/GenBank/DDBJ databases">
        <title>Provirophages and transpovirons: unique mobilome of giant viruses.</title>
        <authorList>
            <person name="Desnues C."/>
            <person name="LaScola B."/>
            <person name="Yutin N."/>
            <person name="Fournous G."/>
            <person name="Koonin E."/>
            <person name="Raoult D."/>
        </authorList>
    </citation>
    <scope>NUCLEOTIDE SEQUENCE</scope>
    <source>
        <strain evidence="1">Mv13-mv</strain>
    </source>
</reference>
<evidence type="ECO:0000313" key="1">
    <source>
        <dbReference type="EMBL" id="AEX62635.1"/>
    </source>
</evidence>
<accession>H2EE12</accession>
<name>H2EE12_9VIRU</name>
<proteinExistence type="predicted"/>
<dbReference type="EMBL" id="JN885998">
    <property type="protein sequence ID" value="AEX62635.1"/>
    <property type="molecule type" value="Genomic_DNA"/>
</dbReference>